<reference evidence="1 2" key="1">
    <citation type="submission" date="2014-03" db="EMBL/GenBank/DDBJ databases">
        <title>Draft genome of the hookworm Oesophagostomum dentatum.</title>
        <authorList>
            <person name="Mitreva M."/>
        </authorList>
    </citation>
    <scope>NUCLEOTIDE SEQUENCE [LARGE SCALE GENOMIC DNA]</scope>
    <source>
        <strain evidence="1 2">OD-Hann</strain>
    </source>
</reference>
<protein>
    <submittedName>
        <fullName evidence="1">Uncharacterized protein</fullName>
    </submittedName>
</protein>
<proteinExistence type="predicted"/>
<evidence type="ECO:0000313" key="1">
    <source>
        <dbReference type="EMBL" id="KHJ81940.1"/>
    </source>
</evidence>
<sequence length="87" mass="10270">MRVALDCFRGRWDSTVLVFNIRAILYCSLCRYICGNTFVRPPQGSIYHYAMWHSLQTDEDAVTVHHKIHKEVIAQQERRFLSQKKVS</sequence>
<evidence type="ECO:0000313" key="2">
    <source>
        <dbReference type="Proteomes" id="UP000053660"/>
    </source>
</evidence>
<organism evidence="1 2">
    <name type="scientific">Oesophagostomum dentatum</name>
    <name type="common">Nodular worm</name>
    <dbReference type="NCBI Taxonomy" id="61180"/>
    <lineage>
        <taxon>Eukaryota</taxon>
        <taxon>Metazoa</taxon>
        <taxon>Ecdysozoa</taxon>
        <taxon>Nematoda</taxon>
        <taxon>Chromadorea</taxon>
        <taxon>Rhabditida</taxon>
        <taxon>Rhabditina</taxon>
        <taxon>Rhabditomorpha</taxon>
        <taxon>Strongyloidea</taxon>
        <taxon>Strongylidae</taxon>
        <taxon>Oesophagostomum</taxon>
    </lineage>
</organism>
<keyword evidence="2" id="KW-1185">Reference proteome</keyword>
<accession>A0A0B1SFE1</accession>
<dbReference type="EMBL" id="KN583900">
    <property type="protein sequence ID" value="KHJ81940.1"/>
    <property type="molecule type" value="Genomic_DNA"/>
</dbReference>
<dbReference type="Proteomes" id="UP000053660">
    <property type="component" value="Unassembled WGS sequence"/>
</dbReference>
<dbReference type="AlphaFoldDB" id="A0A0B1SFE1"/>
<gene>
    <name evidence="1" type="ORF">OESDEN_18371</name>
</gene>
<name>A0A0B1SFE1_OESDE</name>